<proteinExistence type="predicted"/>
<evidence type="ECO:0000256" key="1">
    <source>
        <dbReference type="SAM" id="MobiDB-lite"/>
    </source>
</evidence>
<evidence type="ECO:0008006" key="4">
    <source>
        <dbReference type="Google" id="ProtNLM"/>
    </source>
</evidence>
<feature type="region of interest" description="Disordered" evidence="1">
    <location>
        <begin position="66"/>
        <end position="85"/>
    </location>
</feature>
<keyword evidence="3" id="KW-1185">Reference proteome</keyword>
<reference evidence="2" key="1">
    <citation type="submission" date="2022-12" db="EMBL/GenBank/DDBJ databases">
        <title>Jiella pelagia sp. nov., isolated from phosphonate enriched culture of Northwest Pacific surface seawater.</title>
        <authorList>
            <person name="Shin D.Y."/>
            <person name="Hwang C.Y."/>
        </authorList>
    </citation>
    <scope>NUCLEOTIDE SEQUENCE</scope>
    <source>
        <strain evidence="2">HL-NP1</strain>
    </source>
</reference>
<feature type="compositionally biased region" description="Basic and acidic residues" evidence="1">
    <location>
        <begin position="66"/>
        <end position="80"/>
    </location>
</feature>
<dbReference type="Proteomes" id="UP001164020">
    <property type="component" value="Chromosome"/>
</dbReference>
<gene>
    <name evidence="2" type="ORF">OH818_01560</name>
</gene>
<name>A0ABY7C5D6_9HYPH</name>
<dbReference type="RefSeq" id="WP_268881487.1">
    <property type="nucleotide sequence ID" value="NZ_CP114029.1"/>
</dbReference>
<protein>
    <recommendedName>
        <fullName evidence="4">Phage DNA packaging protein, Nu1 subunit of terminase</fullName>
    </recommendedName>
</protein>
<organism evidence="2 3">
    <name type="scientific">Jiella pelagia</name>
    <dbReference type="NCBI Taxonomy" id="2986949"/>
    <lineage>
        <taxon>Bacteria</taxon>
        <taxon>Pseudomonadati</taxon>
        <taxon>Pseudomonadota</taxon>
        <taxon>Alphaproteobacteria</taxon>
        <taxon>Hyphomicrobiales</taxon>
        <taxon>Aurantimonadaceae</taxon>
        <taxon>Jiella</taxon>
    </lineage>
</organism>
<sequence>MVAEAAGRLGISRQALHALIKNGKITEGVRRGADGRVRGVVFALMEPQYLANIGTAINRLTPHPGIEKARSRKNTDKLGDLDSIPDYNESRAKKAAWEAEEAQIDVEQKLGTLVKADEVNSEAFKMARQVRDKLMNLPDRLAPELAAETNPGKVFRKLQDELNAALAALASDAG</sequence>
<evidence type="ECO:0000313" key="3">
    <source>
        <dbReference type="Proteomes" id="UP001164020"/>
    </source>
</evidence>
<accession>A0ABY7C5D6</accession>
<evidence type="ECO:0000313" key="2">
    <source>
        <dbReference type="EMBL" id="WAP69050.1"/>
    </source>
</evidence>
<dbReference type="EMBL" id="CP114029">
    <property type="protein sequence ID" value="WAP69050.1"/>
    <property type="molecule type" value="Genomic_DNA"/>
</dbReference>